<accession>A0AA36MJ31</accession>
<reference evidence="1" key="1">
    <citation type="submission" date="2023-08" db="EMBL/GenBank/DDBJ databases">
        <authorList>
            <person name="Chen Y."/>
            <person name="Shah S."/>
            <person name="Dougan E. K."/>
            <person name="Thang M."/>
            <person name="Chan C."/>
        </authorList>
    </citation>
    <scope>NUCLEOTIDE SEQUENCE</scope>
</reference>
<sequence length="348" mass="37308">MDACSCGEESDRLATVSGSHGDYKFHLAGPRECVAVTGERNLAPFVLMAPEKRVPVQGDWISGSSMAALAFLLQVTEDDEDEALEAEALDGPGVELGAGRGLLGLGCAAAGMLVEVTDLEEEICGALRRSVGASDLGAGCAVRRFDWDEGLEAYGGLQPPNENLAPRLVLGAELLWAEDAVDPLLEAVLPVVLAGASFVYGFSQRPSNELFMRKLQAVEGTRLERRSFRVETKCLGCGGWQTREQCSAARPKSLPPPAALISRDETRGDLELHRAAFQRTDKRKSPRLIERMGSKMGLLAGWLVGRVVAFLATILSTRPRCPGRSFGDFGEASVGRVPCGFRGLQFAT</sequence>
<proteinExistence type="predicted"/>
<name>A0AA36MJ31_9DINO</name>
<evidence type="ECO:0000313" key="1">
    <source>
        <dbReference type="EMBL" id="CAJ1370170.1"/>
    </source>
</evidence>
<evidence type="ECO:0000313" key="2">
    <source>
        <dbReference type="Proteomes" id="UP001178507"/>
    </source>
</evidence>
<gene>
    <name evidence="1" type="ORF">EVOR1521_LOCUS805</name>
</gene>
<keyword evidence="2" id="KW-1185">Reference proteome</keyword>
<protein>
    <submittedName>
        <fullName evidence="1">Uncharacterized protein</fullName>
    </submittedName>
</protein>
<dbReference type="AlphaFoldDB" id="A0AA36MJ31"/>
<dbReference type="EMBL" id="CAUJNA010000002">
    <property type="protein sequence ID" value="CAJ1370170.1"/>
    <property type="molecule type" value="Genomic_DNA"/>
</dbReference>
<dbReference type="Proteomes" id="UP001178507">
    <property type="component" value="Unassembled WGS sequence"/>
</dbReference>
<organism evidence="1 2">
    <name type="scientific">Effrenium voratum</name>
    <dbReference type="NCBI Taxonomy" id="2562239"/>
    <lineage>
        <taxon>Eukaryota</taxon>
        <taxon>Sar</taxon>
        <taxon>Alveolata</taxon>
        <taxon>Dinophyceae</taxon>
        <taxon>Suessiales</taxon>
        <taxon>Symbiodiniaceae</taxon>
        <taxon>Effrenium</taxon>
    </lineage>
</organism>
<dbReference type="InterPro" id="IPR029063">
    <property type="entry name" value="SAM-dependent_MTases_sf"/>
</dbReference>
<dbReference type="Gene3D" id="3.40.50.150">
    <property type="entry name" value="Vaccinia Virus protein VP39"/>
    <property type="match status" value="1"/>
</dbReference>
<dbReference type="Pfam" id="PF10294">
    <property type="entry name" value="Methyltransf_16"/>
    <property type="match status" value="1"/>
</dbReference>
<dbReference type="InterPro" id="IPR019410">
    <property type="entry name" value="Methyltransf_16"/>
</dbReference>
<comment type="caution">
    <text evidence="1">The sequence shown here is derived from an EMBL/GenBank/DDBJ whole genome shotgun (WGS) entry which is preliminary data.</text>
</comment>